<dbReference type="PROSITE" id="PS00109">
    <property type="entry name" value="PROTEIN_KINASE_TYR"/>
    <property type="match status" value="1"/>
</dbReference>
<proteinExistence type="predicted"/>
<evidence type="ECO:0000256" key="6">
    <source>
        <dbReference type="SAM" id="MobiDB-lite"/>
    </source>
</evidence>
<dbReference type="Proteomes" id="UP000028725">
    <property type="component" value="Unassembled WGS sequence"/>
</dbReference>
<keyword evidence="4 5" id="KW-0067">ATP-binding</keyword>
<evidence type="ECO:0000256" key="7">
    <source>
        <dbReference type="SAM" id="Phobius"/>
    </source>
</evidence>
<evidence type="ECO:0000259" key="8">
    <source>
        <dbReference type="PROSITE" id="PS50011"/>
    </source>
</evidence>
<keyword evidence="1" id="KW-0808">Transferase</keyword>
<organism evidence="9 10">
    <name type="scientific">Hyalangium minutum</name>
    <dbReference type="NCBI Taxonomy" id="394096"/>
    <lineage>
        <taxon>Bacteria</taxon>
        <taxon>Pseudomonadati</taxon>
        <taxon>Myxococcota</taxon>
        <taxon>Myxococcia</taxon>
        <taxon>Myxococcales</taxon>
        <taxon>Cystobacterineae</taxon>
        <taxon>Archangiaceae</taxon>
        <taxon>Hyalangium</taxon>
    </lineage>
</organism>
<dbReference type="InterPro" id="IPR000719">
    <property type="entry name" value="Prot_kinase_dom"/>
</dbReference>
<dbReference type="Gene3D" id="1.10.510.10">
    <property type="entry name" value="Transferase(Phosphotransferase) domain 1"/>
    <property type="match status" value="1"/>
</dbReference>
<dbReference type="Pfam" id="PF08308">
    <property type="entry name" value="PEGA"/>
    <property type="match status" value="1"/>
</dbReference>
<keyword evidence="7" id="KW-0472">Membrane</keyword>
<keyword evidence="7" id="KW-0812">Transmembrane</keyword>
<reference evidence="9 10" key="1">
    <citation type="submission" date="2014-04" db="EMBL/GenBank/DDBJ databases">
        <title>Genome assembly of Hyalangium minutum DSM 14724.</title>
        <authorList>
            <person name="Sharma G."/>
            <person name="Subramanian S."/>
        </authorList>
    </citation>
    <scope>NUCLEOTIDE SEQUENCE [LARGE SCALE GENOMIC DNA]</scope>
    <source>
        <strain evidence="9 10">DSM 14724</strain>
    </source>
</reference>
<dbReference type="PATRIC" id="fig|394096.3.peg.8480"/>
<dbReference type="PROSITE" id="PS50011">
    <property type="entry name" value="PROTEIN_KINASE_DOM"/>
    <property type="match status" value="1"/>
</dbReference>
<dbReference type="PROSITE" id="PS00107">
    <property type="entry name" value="PROTEIN_KINASE_ATP"/>
    <property type="match status" value="1"/>
</dbReference>
<keyword evidence="9" id="KW-0723">Serine/threonine-protein kinase</keyword>
<evidence type="ECO:0000256" key="4">
    <source>
        <dbReference type="ARBA" id="ARBA00022840"/>
    </source>
</evidence>
<dbReference type="AlphaFoldDB" id="A0A085VZH3"/>
<evidence type="ECO:0000256" key="3">
    <source>
        <dbReference type="ARBA" id="ARBA00022777"/>
    </source>
</evidence>
<evidence type="ECO:0000256" key="1">
    <source>
        <dbReference type="ARBA" id="ARBA00022679"/>
    </source>
</evidence>
<feature type="region of interest" description="Disordered" evidence="6">
    <location>
        <begin position="342"/>
        <end position="377"/>
    </location>
</feature>
<dbReference type="PANTHER" id="PTHR43289:SF6">
    <property type="entry name" value="SERINE_THREONINE-PROTEIN KINASE NEKL-3"/>
    <property type="match status" value="1"/>
</dbReference>
<dbReference type="GO" id="GO:0004674">
    <property type="term" value="F:protein serine/threonine kinase activity"/>
    <property type="evidence" value="ECO:0007669"/>
    <property type="project" value="UniProtKB-KW"/>
</dbReference>
<feature type="binding site" evidence="5">
    <location>
        <position position="45"/>
    </location>
    <ligand>
        <name>ATP</name>
        <dbReference type="ChEBI" id="CHEBI:30616"/>
    </ligand>
</feature>
<name>A0A085VZH3_9BACT</name>
<dbReference type="InterPro" id="IPR013229">
    <property type="entry name" value="PEGA"/>
</dbReference>
<dbReference type="PANTHER" id="PTHR43289">
    <property type="entry name" value="MITOGEN-ACTIVATED PROTEIN KINASE KINASE KINASE 20-RELATED"/>
    <property type="match status" value="1"/>
</dbReference>
<keyword evidence="2 5" id="KW-0547">Nucleotide-binding</keyword>
<dbReference type="InterPro" id="IPR011009">
    <property type="entry name" value="Kinase-like_dom_sf"/>
</dbReference>
<evidence type="ECO:0000256" key="2">
    <source>
        <dbReference type="ARBA" id="ARBA00022741"/>
    </source>
</evidence>
<keyword evidence="3 9" id="KW-0418">Kinase</keyword>
<dbReference type="Gene3D" id="3.30.200.20">
    <property type="entry name" value="Phosphorylase Kinase, domain 1"/>
    <property type="match status" value="1"/>
</dbReference>
<sequence length="797" mass="86655">MNDTPVTPFGKYELLERLGMGGMAIVYRARYTAAPGITKPVVIKKVLDVYAENPAFVELFIHEARISVGLNHGNIVQVFDFGQVNGEYFLAMELVEGQPLSRVLKKAQAMNLSKLPAPLAVNIAIEMCKGLHHAHTRADENGRPLGLVHRDISPDNVLISYDGQVKISDFGVAKAKLAGRPETEAGMVKGKYLYFSPEQAMGEQLDARSDVYAVGVVLFKMLCGRLPVEGPEIAVMQRIVQGRLTPALQLNPDLDPTLVDILEEAMAFKRDDRIPSAEALQHQLSHWMATKAPHFPAHTLKHMMGVLYEAELTALGRPPQVAERFREQMSRWSATQRWRALEEPAPEQASADGGPSVPEEVPSVDATKPESGGVTAEGTGTVVTATVANGQVGLPGLKTRYFWIVGVVAVALVGGVLGFLWKARVPPLEVFSTPLGAQVIVDGVPKGTTPLKLEGVGRKAPHTVELSLKGMRPWSQQFEAGALATRLDVTLEPIPPPPVPAPEPASAPVTPVAAAVAQSASLVGESFATRFGTEQVPARFTLEEKWHSFSTTSRSLQQALDPAQSYTVWMSGSYTGDAPISEQDLRQGMSLFSARSVQVFVFLEGEGIPDAERLFMATPRPHALPKARKLHAFVLVGITSEKNVDRNLTLHVRDNATKAVQHLKLESRRFAHQVALENRYSVRKLDPESWYAVDFLPREGVPSSAVAVLVVPTKTGKIQVNGQLTGELRYALRPGRYTLQGARELWFALPRSEEDGQAQMEVSVTAIPPPPPAPPVDVREVTPEEAGAVIEEMGPGH</sequence>
<keyword evidence="7" id="KW-1133">Transmembrane helix</keyword>
<evidence type="ECO:0000256" key="5">
    <source>
        <dbReference type="PROSITE-ProRule" id="PRU10141"/>
    </source>
</evidence>
<dbReference type="STRING" id="394096.DB31_4749"/>
<dbReference type="EMBL" id="JMCB01000028">
    <property type="protein sequence ID" value="KFE60836.1"/>
    <property type="molecule type" value="Genomic_DNA"/>
</dbReference>
<evidence type="ECO:0000313" key="9">
    <source>
        <dbReference type="EMBL" id="KFE60836.1"/>
    </source>
</evidence>
<comment type="caution">
    <text evidence="9">The sequence shown here is derived from an EMBL/GenBank/DDBJ whole genome shotgun (WGS) entry which is preliminary data.</text>
</comment>
<dbReference type="Pfam" id="PF00069">
    <property type="entry name" value="Pkinase"/>
    <property type="match status" value="1"/>
</dbReference>
<dbReference type="GO" id="GO:0005524">
    <property type="term" value="F:ATP binding"/>
    <property type="evidence" value="ECO:0007669"/>
    <property type="project" value="UniProtKB-UniRule"/>
</dbReference>
<dbReference type="InterPro" id="IPR008266">
    <property type="entry name" value="Tyr_kinase_AS"/>
</dbReference>
<feature type="transmembrane region" description="Helical" evidence="7">
    <location>
        <begin position="401"/>
        <end position="421"/>
    </location>
</feature>
<feature type="domain" description="Protein kinase" evidence="8">
    <location>
        <begin position="12"/>
        <end position="285"/>
    </location>
</feature>
<evidence type="ECO:0000313" key="10">
    <source>
        <dbReference type="Proteomes" id="UP000028725"/>
    </source>
</evidence>
<accession>A0A085VZH3</accession>
<keyword evidence="10" id="KW-1185">Reference proteome</keyword>
<dbReference type="RefSeq" id="WP_169787166.1">
    <property type="nucleotide sequence ID" value="NZ_JMCB01000028.1"/>
</dbReference>
<dbReference type="SUPFAM" id="SSF56112">
    <property type="entry name" value="Protein kinase-like (PK-like)"/>
    <property type="match status" value="1"/>
</dbReference>
<dbReference type="InterPro" id="IPR017441">
    <property type="entry name" value="Protein_kinase_ATP_BS"/>
</dbReference>
<dbReference type="CDD" id="cd14014">
    <property type="entry name" value="STKc_PknB_like"/>
    <property type="match status" value="1"/>
</dbReference>
<protein>
    <submittedName>
        <fullName evidence="9">Serine/threonine protein kinase</fullName>
    </submittedName>
</protein>
<gene>
    <name evidence="9" type="ORF">DB31_4749</name>
</gene>